<dbReference type="OrthoDB" id="1550274at2"/>
<gene>
    <name evidence="4" type="ORF">SAMN02746065_10688</name>
</gene>
<proteinExistence type="predicted"/>
<accession>A0A1W2AUA4</accession>
<dbReference type="PANTHER" id="PTHR36577:SF3">
    <property type="entry name" value="DUF521 DOMAIN PROTEIN (AFU_ORTHOLOGUE AFUA_6G00490)"/>
    <property type="match status" value="1"/>
</dbReference>
<dbReference type="STRING" id="1121400.SAMN02746065_10688"/>
<evidence type="ECO:0000256" key="1">
    <source>
        <dbReference type="ARBA" id="ARBA00023004"/>
    </source>
</evidence>
<dbReference type="InterPro" id="IPR007506">
    <property type="entry name" value="PMDh-L-like_dom"/>
</dbReference>
<evidence type="ECO:0000313" key="5">
    <source>
        <dbReference type="Proteomes" id="UP000192418"/>
    </source>
</evidence>
<dbReference type="GO" id="GO:0016829">
    <property type="term" value="F:lyase activity"/>
    <property type="evidence" value="ECO:0007669"/>
    <property type="project" value="UniProtKB-KW"/>
</dbReference>
<dbReference type="AlphaFoldDB" id="A0A1W2AUA4"/>
<reference evidence="4 5" key="1">
    <citation type="submission" date="2017-04" db="EMBL/GenBank/DDBJ databases">
        <authorList>
            <person name="Afonso C.L."/>
            <person name="Miller P.J."/>
            <person name="Scott M.A."/>
            <person name="Spackman E."/>
            <person name="Goraichik I."/>
            <person name="Dimitrov K.M."/>
            <person name="Suarez D.L."/>
            <person name="Swayne D.E."/>
        </authorList>
    </citation>
    <scope>NUCLEOTIDE SEQUENCE [LARGE SCALE GENOMIC DNA]</scope>
    <source>
        <strain evidence="4 5">DSM 3385</strain>
    </source>
</reference>
<feature type="domain" description="Phosphomevalonate dehydratase large subunit-like" evidence="3">
    <location>
        <begin position="1"/>
        <end position="404"/>
    </location>
</feature>
<dbReference type="Proteomes" id="UP000192418">
    <property type="component" value="Unassembled WGS sequence"/>
</dbReference>
<keyword evidence="2" id="KW-0456">Lyase</keyword>
<evidence type="ECO:0000256" key="2">
    <source>
        <dbReference type="ARBA" id="ARBA00023239"/>
    </source>
</evidence>
<keyword evidence="1" id="KW-0408">Iron</keyword>
<sequence>MYLTDYEKELLDGTHGDAMQLAMGVLYDLGKHYGVEHFVEISACHDDSTVYLGEAQVAFAEHLVELGARFCVPTTTNACALDMKRFARQKHDVGLMTATRRIEAAHLALGAIASWTCAPYQAGFSPAFGQQVACAESNVIAFVNSIVGARTNRYAGPLELLAGITGRVPYFGLHVTENRKARGLITLGDDITPDMFEFDDFYTLAAYAYGDIVGDRVWAMDGLPPYISMDNLKNMSATMASSGGIALFHLVGITPEAQTLEMAFQGEQPKEVVTLTRKSIENAETQLCNGDTGCDLDLVTLGCPHFSCAEFLQLEQALGGRKVHANTLLWVFTGRTTRAMLKDSGQLHRLSNLGVEVFVDGCCLQHPTQKWGTKTFMSNSGKFGTYCFGLTESHPFLGTIFECAESAVQGKVIREKKPWWN</sequence>
<dbReference type="RefSeq" id="WP_084068009.1">
    <property type="nucleotide sequence ID" value="NZ_FWXY01000006.1"/>
</dbReference>
<dbReference type="PANTHER" id="PTHR36577">
    <property type="entry name" value="DUF521 DOMAIN PROTEIN (AFU_ORTHOLOGUE AFUA_6G00490)"/>
    <property type="match status" value="1"/>
</dbReference>
<dbReference type="EMBL" id="FWXY01000006">
    <property type="protein sequence ID" value="SMC64275.1"/>
    <property type="molecule type" value="Genomic_DNA"/>
</dbReference>
<keyword evidence="5" id="KW-1185">Reference proteome</keyword>
<dbReference type="Pfam" id="PF04412">
    <property type="entry name" value="AcnX"/>
    <property type="match status" value="1"/>
</dbReference>
<protein>
    <submittedName>
        <fullName evidence="4">Predicted aconitase subunit 1</fullName>
    </submittedName>
</protein>
<name>A0A1W2AUA4_9BACT</name>
<evidence type="ECO:0000259" key="3">
    <source>
        <dbReference type="Pfam" id="PF04412"/>
    </source>
</evidence>
<evidence type="ECO:0000313" key="4">
    <source>
        <dbReference type="EMBL" id="SMC64275.1"/>
    </source>
</evidence>
<organism evidence="4 5">
    <name type="scientific">Desulfocicer vacuolatum DSM 3385</name>
    <dbReference type="NCBI Taxonomy" id="1121400"/>
    <lineage>
        <taxon>Bacteria</taxon>
        <taxon>Pseudomonadati</taxon>
        <taxon>Thermodesulfobacteriota</taxon>
        <taxon>Desulfobacteria</taxon>
        <taxon>Desulfobacterales</taxon>
        <taxon>Desulfobacteraceae</taxon>
        <taxon>Desulfocicer</taxon>
    </lineage>
</organism>